<dbReference type="GO" id="GO:0000701">
    <property type="term" value="F:purine-specific mismatch base pair DNA N-glycosylase activity"/>
    <property type="evidence" value="ECO:0007669"/>
    <property type="project" value="UniProtKB-EC"/>
</dbReference>
<comment type="cofactor">
    <cofactor evidence="14">
        <name>[4Fe-4S] cluster</name>
        <dbReference type="ChEBI" id="CHEBI:49883"/>
    </cofactor>
    <text evidence="14">Binds 1 [4Fe-4S] cluster.</text>
</comment>
<dbReference type="PANTHER" id="PTHR42944:SF1">
    <property type="entry name" value="ADENINE DNA GLYCOSYLASE"/>
    <property type="match status" value="1"/>
</dbReference>
<dbReference type="GO" id="GO:0051539">
    <property type="term" value="F:4 iron, 4 sulfur cluster binding"/>
    <property type="evidence" value="ECO:0007669"/>
    <property type="project" value="UniProtKB-UniRule"/>
</dbReference>
<accession>A0A5N3P433</accession>
<dbReference type="PROSITE" id="PS00764">
    <property type="entry name" value="ENDONUCLEASE_III_1"/>
    <property type="match status" value="1"/>
</dbReference>
<keyword evidence="17" id="KW-1185">Reference proteome</keyword>
<dbReference type="InterPro" id="IPR004035">
    <property type="entry name" value="Endouclease-III_FeS-bd_BS"/>
</dbReference>
<comment type="catalytic activity">
    <reaction evidence="1 14">
        <text>Hydrolyzes free adenine bases from 7,8-dihydro-8-oxoguanine:adenine mismatched double-stranded DNA, leaving an apurinic site.</text>
        <dbReference type="EC" id="3.2.2.31"/>
    </reaction>
</comment>
<dbReference type="GO" id="GO:0006298">
    <property type="term" value="P:mismatch repair"/>
    <property type="evidence" value="ECO:0007669"/>
    <property type="project" value="TreeGrafter"/>
</dbReference>
<dbReference type="RefSeq" id="WP_150949331.1">
    <property type="nucleotide sequence ID" value="NZ_VCMV01000071.1"/>
</dbReference>
<dbReference type="InterPro" id="IPR011257">
    <property type="entry name" value="DNA_glycosylase"/>
</dbReference>
<dbReference type="FunFam" id="1.10.340.30:FF:000002">
    <property type="entry name" value="Adenine DNA glycosylase"/>
    <property type="match status" value="1"/>
</dbReference>
<dbReference type="InterPro" id="IPR029119">
    <property type="entry name" value="MutY_C"/>
</dbReference>
<dbReference type="GO" id="GO:0034039">
    <property type="term" value="F:8-oxo-7,8-dihydroguanine DNA N-glycosylase activity"/>
    <property type="evidence" value="ECO:0007669"/>
    <property type="project" value="TreeGrafter"/>
</dbReference>
<sequence>MLTLAPRASKPQSPDLLAWYDRHRRSLPWRAEAGEVPDPYRVWLSEIMLQQTTVTAVKPFYLRFLERFPTVAALAEAPVDAVMQAWAGLGYYSRARNLHACAKAVVDKHAGAFPATEAELLALPGIGAYTAAAVAAIAFHEPAAAVDGNVERVVSRLFTVEEPLPKAKPLLRTLTLEMVPLDRPGDFAQALMDLGATICTPKRPACALCPWMAPCEARAQGSQELYPKKQKKLTGDLRRGAAFVVLRADDSILLRTRPTQGLLGGMVETPTSAWEPGYEPSRAMLDAPIEARWQRLPGLVRHVFTHFPLELTVFLAKVPRGTPEPGDMRWTLRRDLHEEALPGVMKKVLAHALGDGKPVRNGAAKPKPDQI</sequence>
<evidence type="ECO:0000256" key="9">
    <source>
        <dbReference type="ARBA" id="ARBA00022801"/>
    </source>
</evidence>
<evidence type="ECO:0000256" key="3">
    <source>
        <dbReference type="ARBA" id="ARBA00008343"/>
    </source>
</evidence>
<evidence type="ECO:0000256" key="7">
    <source>
        <dbReference type="ARBA" id="ARBA00022723"/>
    </source>
</evidence>
<comment type="caution">
    <text evidence="16">The sequence shown here is derived from an EMBL/GenBank/DDBJ whole genome shotgun (WGS) entry which is preliminary data.</text>
</comment>
<dbReference type="EC" id="3.2.2.31" evidence="4 14"/>
<keyword evidence="11" id="KW-0411">Iron-sulfur</keyword>
<dbReference type="GO" id="GO:0032357">
    <property type="term" value="F:oxidized purine DNA binding"/>
    <property type="evidence" value="ECO:0007669"/>
    <property type="project" value="TreeGrafter"/>
</dbReference>
<evidence type="ECO:0000256" key="6">
    <source>
        <dbReference type="ARBA" id="ARBA00022485"/>
    </source>
</evidence>
<dbReference type="NCBIfam" id="TIGR01084">
    <property type="entry name" value="mutY"/>
    <property type="match status" value="1"/>
</dbReference>
<evidence type="ECO:0000256" key="2">
    <source>
        <dbReference type="ARBA" id="ARBA00002933"/>
    </source>
</evidence>
<evidence type="ECO:0000256" key="11">
    <source>
        <dbReference type="ARBA" id="ARBA00023014"/>
    </source>
</evidence>
<dbReference type="Pfam" id="PF00633">
    <property type="entry name" value="HHH"/>
    <property type="match status" value="1"/>
</dbReference>
<dbReference type="OrthoDB" id="9802365at2"/>
<comment type="function">
    <text evidence="2">Adenine glycosylase active on G-A mispairs. MutY also corrects error-prone DNA synthesis past GO lesions which are due to the oxidatively damaged form of guanine: 7,8-dihydro-8-oxoguanine (8-oxo-dGTP).</text>
</comment>
<evidence type="ECO:0000313" key="17">
    <source>
        <dbReference type="Proteomes" id="UP000325684"/>
    </source>
</evidence>
<keyword evidence="6" id="KW-0004">4Fe-4S</keyword>
<keyword evidence="9" id="KW-0378">Hydrolase</keyword>
<dbReference type="InterPro" id="IPR015797">
    <property type="entry name" value="NUDIX_hydrolase-like_dom_sf"/>
</dbReference>
<evidence type="ECO:0000256" key="10">
    <source>
        <dbReference type="ARBA" id="ARBA00023004"/>
    </source>
</evidence>
<feature type="domain" description="HhH-GPD" evidence="15">
    <location>
        <begin position="48"/>
        <end position="197"/>
    </location>
</feature>
<evidence type="ECO:0000256" key="5">
    <source>
        <dbReference type="ARBA" id="ARBA00022023"/>
    </source>
</evidence>
<gene>
    <name evidence="16" type="primary">mutY</name>
    <name evidence="16" type="ORF">FEZ63_22970</name>
</gene>
<dbReference type="Gene3D" id="3.90.79.10">
    <property type="entry name" value="Nucleoside Triphosphate Pyrophosphohydrolase"/>
    <property type="match status" value="1"/>
</dbReference>
<dbReference type="PANTHER" id="PTHR42944">
    <property type="entry name" value="ADENINE DNA GLYCOSYLASE"/>
    <property type="match status" value="1"/>
</dbReference>
<dbReference type="GO" id="GO:0006284">
    <property type="term" value="P:base-excision repair"/>
    <property type="evidence" value="ECO:0007669"/>
    <property type="project" value="UniProtKB-UniRule"/>
</dbReference>
<keyword evidence="13 14" id="KW-0326">Glycosidase</keyword>
<dbReference type="SUPFAM" id="SSF55811">
    <property type="entry name" value="Nudix"/>
    <property type="match status" value="1"/>
</dbReference>
<dbReference type="CDD" id="cd03431">
    <property type="entry name" value="NUDIX_DNA_Glycosylase_C-MutY"/>
    <property type="match status" value="1"/>
</dbReference>
<proteinExistence type="inferred from homology"/>
<dbReference type="EMBL" id="VCMV01000071">
    <property type="protein sequence ID" value="KAB0264496.1"/>
    <property type="molecule type" value="Genomic_DNA"/>
</dbReference>
<dbReference type="InterPro" id="IPR005760">
    <property type="entry name" value="A/G_AdeGlyc_MutY"/>
</dbReference>
<dbReference type="InterPro" id="IPR023170">
    <property type="entry name" value="HhH_base_excis_C"/>
</dbReference>
<evidence type="ECO:0000256" key="8">
    <source>
        <dbReference type="ARBA" id="ARBA00022763"/>
    </source>
</evidence>
<protein>
    <recommendedName>
        <fullName evidence="5 14">Adenine DNA glycosylase</fullName>
        <ecNumber evidence="4 14">3.2.2.31</ecNumber>
    </recommendedName>
</protein>
<evidence type="ECO:0000256" key="4">
    <source>
        <dbReference type="ARBA" id="ARBA00012045"/>
    </source>
</evidence>
<dbReference type="Proteomes" id="UP000325684">
    <property type="component" value="Unassembled WGS sequence"/>
</dbReference>
<name>A0A5N3P433_9HYPH</name>
<dbReference type="Pfam" id="PF14815">
    <property type="entry name" value="NUDIX_4"/>
    <property type="match status" value="1"/>
</dbReference>
<dbReference type="SUPFAM" id="SSF48150">
    <property type="entry name" value="DNA-glycosylase"/>
    <property type="match status" value="1"/>
</dbReference>
<evidence type="ECO:0000256" key="14">
    <source>
        <dbReference type="RuleBase" id="RU365096"/>
    </source>
</evidence>
<dbReference type="PROSITE" id="PS01155">
    <property type="entry name" value="ENDONUCLEASE_III_2"/>
    <property type="match status" value="1"/>
</dbReference>
<comment type="similarity">
    <text evidence="3 14">Belongs to the Nth/MutY family.</text>
</comment>
<dbReference type="GO" id="GO:0046872">
    <property type="term" value="F:metal ion binding"/>
    <property type="evidence" value="ECO:0007669"/>
    <property type="project" value="UniProtKB-UniRule"/>
</dbReference>
<dbReference type="Pfam" id="PF00730">
    <property type="entry name" value="HhH-GPD"/>
    <property type="match status" value="1"/>
</dbReference>
<dbReference type="InterPro" id="IPR044298">
    <property type="entry name" value="MIG/MutY"/>
</dbReference>
<dbReference type="GO" id="GO:0035485">
    <property type="term" value="F:adenine/guanine mispair binding"/>
    <property type="evidence" value="ECO:0007669"/>
    <property type="project" value="TreeGrafter"/>
</dbReference>
<dbReference type="CDD" id="cd00056">
    <property type="entry name" value="ENDO3c"/>
    <property type="match status" value="1"/>
</dbReference>
<evidence type="ECO:0000256" key="1">
    <source>
        <dbReference type="ARBA" id="ARBA00000843"/>
    </source>
</evidence>
<keyword evidence="10 14" id="KW-0408">Iron</keyword>
<dbReference type="InterPro" id="IPR003265">
    <property type="entry name" value="HhH-GPD_domain"/>
</dbReference>
<dbReference type="InterPro" id="IPR000445">
    <property type="entry name" value="HhH_motif"/>
</dbReference>
<dbReference type="SMART" id="SM00478">
    <property type="entry name" value="ENDO3c"/>
    <property type="match status" value="1"/>
</dbReference>
<evidence type="ECO:0000256" key="12">
    <source>
        <dbReference type="ARBA" id="ARBA00023204"/>
    </source>
</evidence>
<dbReference type="Gene3D" id="1.10.1670.10">
    <property type="entry name" value="Helix-hairpin-Helix base-excision DNA repair enzymes (C-terminal)"/>
    <property type="match status" value="1"/>
</dbReference>
<dbReference type="AlphaFoldDB" id="A0A5N3P433"/>
<organism evidence="16 17">
    <name type="scientific">Microvirga brassicacearum</name>
    <dbReference type="NCBI Taxonomy" id="2580413"/>
    <lineage>
        <taxon>Bacteria</taxon>
        <taxon>Pseudomonadati</taxon>
        <taxon>Pseudomonadota</taxon>
        <taxon>Alphaproteobacteria</taxon>
        <taxon>Hyphomicrobiales</taxon>
        <taxon>Methylobacteriaceae</taxon>
        <taxon>Microvirga</taxon>
    </lineage>
</organism>
<reference evidence="16 17" key="1">
    <citation type="journal article" date="2019" name="Microorganisms">
        <title>Genome Insights into the Novel Species Microvirga brassicacearum, a Rapeseed Endophyte with Biotechnological Potential.</title>
        <authorList>
            <person name="Jimenez-Gomez A."/>
            <person name="Saati-Santamaria Z."/>
            <person name="Igual J.M."/>
            <person name="Rivas R."/>
            <person name="Mateos P.F."/>
            <person name="Garcia-Fraile P."/>
        </authorList>
    </citation>
    <scope>NUCLEOTIDE SEQUENCE [LARGE SCALE GENOMIC DNA]</scope>
    <source>
        <strain evidence="16 17">CDVBN77</strain>
    </source>
</reference>
<dbReference type="InterPro" id="IPR004036">
    <property type="entry name" value="Endonuclease-III-like_CS2"/>
</dbReference>
<evidence type="ECO:0000259" key="15">
    <source>
        <dbReference type="SMART" id="SM00478"/>
    </source>
</evidence>
<keyword evidence="12" id="KW-0234">DNA repair</keyword>
<evidence type="ECO:0000313" key="16">
    <source>
        <dbReference type="EMBL" id="KAB0264496.1"/>
    </source>
</evidence>
<evidence type="ECO:0000256" key="13">
    <source>
        <dbReference type="ARBA" id="ARBA00023295"/>
    </source>
</evidence>
<keyword evidence="8 14" id="KW-0227">DNA damage</keyword>
<keyword evidence="7" id="KW-0479">Metal-binding</keyword>
<dbReference type="Gene3D" id="1.10.340.30">
    <property type="entry name" value="Hypothetical protein, domain 2"/>
    <property type="match status" value="1"/>
</dbReference>